<sequence>MTTHTERRAVALLTGPSAGEMLSLALGEGILRSWRLRAVNHRPGAGISVGYSVTWDEVRHKSSAREVRERQDGYVVASTARIPQSRLDAAGAVTLYAGDLPVHLWEFPGDPELPALADACNPEAMAGLVGECDVELLGYRPTRRAVLRVQTDAGLSYAKVVRPDALDALITRHRVVADAELPTPRVVVCRPDGLVVTSAVEGESLALSFQSGRDLPSIFRSLTRTLNALPASALDLKYRPAWAERCEHYARAAGAASPELTGRVLDLAAGIMAVRRSADYGPLVPTHGDFYETNLLVSGGRLSGLLDLDSLGPGYRADDWGCLLGHLSVLPGLSDKYAGARQIQEDWYRRASHDADPAAIAASAAGVVLSLVASARQRGRADWKDQAHSRLVVAEEWLARANRPGEPAR</sequence>
<reference evidence="2 4" key="1">
    <citation type="submission" date="2015-11" db="EMBL/GenBank/DDBJ databases">
        <title>Draft Genome Sequence of the Type Strain Trueperella bernardiae LCDC 89-0504T, Isolated from Blood Culture.</title>
        <authorList>
            <person name="Bernier A.-M."/>
            <person name="Bernard K."/>
        </authorList>
    </citation>
    <scope>NUCLEOTIDE SEQUENCE [LARGE SCALE GENOMIC DNA]</scope>
    <source>
        <strain evidence="2 4">LCDC 89-0504</strain>
    </source>
</reference>
<dbReference type="InterPro" id="IPR011009">
    <property type="entry name" value="Kinase-like_dom_sf"/>
</dbReference>
<dbReference type="RefSeq" id="WP_062613600.1">
    <property type="nucleotide sequence ID" value="NZ_JASPDQ010000005.1"/>
</dbReference>
<dbReference type="InterPro" id="IPR002575">
    <property type="entry name" value="Aminoglycoside_PTrfase"/>
</dbReference>
<evidence type="ECO:0000313" key="2">
    <source>
        <dbReference type="EMBL" id="KTF04062.1"/>
    </source>
</evidence>
<evidence type="ECO:0000259" key="1">
    <source>
        <dbReference type="Pfam" id="PF01636"/>
    </source>
</evidence>
<evidence type="ECO:0000313" key="4">
    <source>
        <dbReference type="Proteomes" id="UP000054404"/>
    </source>
</evidence>
<dbReference type="AlphaFoldDB" id="A0A0W1KKD6"/>
<gene>
    <name evidence="2" type="ORF">AQZ59_01035</name>
    <name evidence="3" type="ORF">QP858_03435</name>
</gene>
<protein>
    <submittedName>
        <fullName evidence="3">Phosphotransferase</fullName>
    </submittedName>
</protein>
<reference evidence="3" key="2">
    <citation type="submission" date="2023-05" db="EMBL/GenBank/DDBJ databases">
        <title>Genomic Catalog of Human Bladder Bacteria.</title>
        <authorList>
            <person name="Du J."/>
        </authorList>
    </citation>
    <scope>NUCLEOTIDE SEQUENCE</scope>
    <source>
        <strain evidence="3">UMB1304A</strain>
    </source>
</reference>
<dbReference type="STRING" id="59561.AQZ59_01035"/>
<dbReference type="Proteomes" id="UP000054404">
    <property type="component" value="Unassembled WGS sequence"/>
</dbReference>
<dbReference type="SUPFAM" id="SSF56112">
    <property type="entry name" value="Protein kinase-like (PK-like)"/>
    <property type="match status" value="1"/>
</dbReference>
<proteinExistence type="predicted"/>
<accession>A0A0W1KKD6</accession>
<keyword evidence="4" id="KW-1185">Reference proteome</keyword>
<evidence type="ECO:0000313" key="3">
    <source>
        <dbReference type="EMBL" id="MDK8601511.1"/>
    </source>
</evidence>
<dbReference type="Gene3D" id="3.90.1200.10">
    <property type="match status" value="1"/>
</dbReference>
<dbReference type="EMBL" id="LNIZ01000004">
    <property type="protein sequence ID" value="KTF04062.1"/>
    <property type="molecule type" value="Genomic_DNA"/>
</dbReference>
<name>A0A0W1KKD6_9ACTO</name>
<dbReference type="EMBL" id="JASPDQ010000005">
    <property type="protein sequence ID" value="MDK8601511.1"/>
    <property type="molecule type" value="Genomic_DNA"/>
</dbReference>
<dbReference type="Proteomes" id="UP001225576">
    <property type="component" value="Unassembled WGS sequence"/>
</dbReference>
<dbReference type="OrthoDB" id="3837844at2"/>
<dbReference type="Pfam" id="PF01636">
    <property type="entry name" value="APH"/>
    <property type="match status" value="1"/>
</dbReference>
<feature type="domain" description="Aminoglycoside phosphotransferase" evidence="1">
    <location>
        <begin position="165"/>
        <end position="338"/>
    </location>
</feature>
<comment type="caution">
    <text evidence="2">The sequence shown here is derived from an EMBL/GenBank/DDBJ whole genome shotgun (WGS) entry which is preliminary data.</text>
</comment>
<organism evidence="2 4">
    <name type="scientific">Trueperella bernardiae</name>
    <dbReference type="NCBI Taxonomy" id="59561"/>
    <lineage>
        <taxon>Bacteria</taxon>
        <taxon>Bacillati</taxon>
        <taxon>Actinomycetota</taxon>
        <taxon>Actinomycetes</taxon>
        <taxon>Actinomycetales</taxon>
        <taxon>Actinomycetaceae</taxon>
        <taxon>Trueperella</taxon>
    </lineage>
</organism>
<dbReference type="PATRIC" id="fig|59561.3.peg.1028"/>